<evidence type="ECO:0000313" key="2">
    <source>
        <dbReference type="EMBL" id="AXV05378.1"/>
    </source>
</evidence>
<gene>
    <name evidence="2" type="ORF">DVS28_a0677</name>
</gene>
<keyword evidence="1" id="KW-0732">Signal</keyword>
<protein>
    <recommendedName>
        <fullName evidence="4">Ig-like domain-containing protein</fullName>
    </recommendedName>
</protein>
<sequence>MRRIAMLTVAVLIASPAAAASSNGQGPTVRVHHAPVIAAIGGQDLDLHVAASSDCLLFCGPLVATVTWTSDQQVTARSRTTTLDGPHALAHGALTIPGPAVSAGLTYRITVTQARCQLPGWRCHTGGASTGPHTVLVASATD</sequence>
<evidence type="ECO:0000313" key="3">
    <source>
        <dbReference type="Proteomes" id="UP000264006"/>
    </source>
</evidence>
<dbReference type="AlphaFoldDB" id="A0A346XT31"/>
<dbReference type="KEGG" id="euz:DVS28_a0677"/>
<organism evidence="2 3">
    <name type="scientific">Euzebya pacifica</name>
    <dbReference type="NCBI Taxonomy" id="1608957"/>
    <lineage>
        <taxon>Bacteria</taxon>
        <taxon>Bacillati</taxon>
        <taxon>Actinomycetota</taxon>
        <taxon>Nitriliruptoria</taxon>
        <taxon>Euzebyales</taxon>
    </lineage>
</organism>
<reference evidence="2 3" key="1">
    <citation type="submission" date="2018-09" db="EMBL/GenBank/DDBJ databases">
        <title>Complete genome sequence of Euzebya sp. DY32-46 isolated from seawater of Pacific Ocean.</title>
        <authorList>
            <person name="Xu L."/>
            <person name="Wu Y.-H."/>
            <person name="Xu X.-W."/>
        </authorList>
    </citation>
    <scope>NUCLEOTIDE SEQUENCE [LARGE SCALE GENOMIC DNA]</scope>
    <source>
        <strain evidence="2 3">DY32-46</strain>
    </source>
</reference>
<dbReference type="Proteomes" id="UP000264006">
    <property type="component" value="Chromosome"/>
</dbReference>
<evidence type="ECO:0008006" key="4">
    <source>
        <dbReference type="Google" id="ProtNLM"/>
    </source>
</evidence>
<proteinExistence type="predicted"/>
<name>A0A346XT31_9ACTN</name>
<evidence type="ECO:0000256" key="1">
    <source>
        <dbReference type="SAM" id="SignalP"/>
    </source>
</evidence>
<keyword evidence="3" id="KW-1185">Reference proteome</keyword>
<feature type="chain" id="PRO_5017014268" description="Ig-like domain-containing protein" evidence="1">
    <location>
        <begin position="20"/>
        <end position="142"/>
    </location>
</feature>
<dbReference type="RefSeq" id="WP_164709880.1">
    <property type="nucleotide sequence ID" value="NZ_CP031165.1"/>
</dbReference>
<accession>A0A346XT31</accession>
<feature type="signal peptide" evidence="1">
    <location>
        <begin position="1"/>
        <end position="19"/>
    </location>
</feature>
<dbReference type="EMBL" id="CP031165">
    <property type="protein sequence ID" value="AXV05378.1"/>
    <property type="molecule type" value="Genomic_DNA"/>
</dbReference>